<reference evidence="2" key="1">
    <citation type="submission" date="2022-10" db="EMBL/GenBank/DDBJ databases">
        <title>The complete genomes of actinobacterial strains from the NBC collection.</title>
        <authorList>
            <person name="Joergensen T.S."/>
            <person name="Alvarez Arevalo M."/>
            <person name="Sterndorff E.B."/>
            <person name="Faurdal D."/>
            <person name="Vuksanovic O."/>
            <person name="Mourched A.-S."/>
            <person name="Charusanti P."/>
            <person name="Shaw S."/>
            <person name="Blin K."/>
            <person name="Weber T."/>
        </authorList>
    </citation>
    <scope>NUCLEOTIDE SEQUENCE</scope>
    <source>
        <strain evidence="2">NBC_00148</strain>
    </source>
</reference>
<feature type="signal peptide" evidence="1">
    <location>
        <begin position="1"/>
        <end position="26"/>
    </location>
</feature>
<dbReference type="EMBL" id="CP108169">
    <property type="protein sequence ID" value="WTQ73473.1"/>
    <property type="molecule type" value="Genomic_DNA"/>
</dbReference>
<name>A0AAU1LQ35_9ACTN</name>
<proteinExistence type="predicted"/>
<evidence type="ECO:0000256" key="1">
    <source>
        <dbReference type="SAM" id="SignalP"/>
    </source>
</evidence>
<sequence>MSLRGSLRHHRFIGTAVSLSATAALAACLSACSGDGKGDDAAGKAYTVPTSLCGKAGVGKTTSCTSSAHPEQDLYAVIQVLDSGIDDRAAMKSLLTDYTEAVERSSACR</sequence>
<dbReference type="PROSITE" id="PS51257">
    <property type="entry name" value="PROKAR_LIPOPROTEIN"/>
    <property type="match status" value="1"/>
</dbReference>
<evidence type="ECO:0000313" key="2">
    <source>
        <dbReference type="EMBL" id="WTQ73473.1"/>
    </source>
</evidence>
<accession>A0AAU1LQ35</accession>
<evidence type="ECO:0008006" key="3">
    <source>
        <dbReference type="Google" id="ProtNLM"/>
    </source>
</evidence>
<feature type="chain" id="PRO_5043973088" description="Secreted protein" evidence="1">
    <location>
        <begin position="27"/>
        <end position="109"/>
    </location>
</feature>
<keyword evidence="1" id="KW-0732">Signal</keyword>
<gene>
    <name evidence="2" type="ORF">OG222_10370</name>
</gene>
<dbReference type="AlphaFoldDB" id="A0AAU1LQ35"/>
<protein>
    <recommendedName>
        <fullName evidence="3">Secreted protein</fullName>
    </recommendedName>
</protein>
<organism evidence="2">
    <name type="scientific">Streptomyces sp. NBC_00148</name>
    <dbReference type="NCBI Taxonomy" id="2903626"/>
    <lineage>
        <taxon>Bacteria</taxon>
        <taxon>Bacillati</taxon>
        <taxon>Actinomycetota</taxon>
        <taxon>Actinomycetes</taxon>
        <taxon>Kitasatosporales</taxon>
        <taxon>Streptomycetaceae</taxon>
        <taxon>Streptomyces</taxon>
    </lineage>
</organism>